<dbReference type="SMART" id="SM00507">
    <property type="entry name" value="HNHc"/>
    <property type="match status" value="1"/>
</dbReference>
<dbReference type="InterPro" id="IPR002711">
    <property type="entry name" value="HNH"/>
</dbReference>
<keyword evidence="2" id="KW-0540">Nuclease</keyword>
<gene>
    <name evidence="2" type="ORF">AB6N35_16775</name>
</gene>
<dbReference type="Gene3D" id="1.10.30.50">
    <property type="match status" value="1"/>
</dbReference>
<organism evidence="2 3">
    <name type="scientific">Dietzia cinnamea</name>
    <dbReference type="NCBI Taxonomy" id="321318"/>
    <lineage>
        <taxon>Bacteria</taxon>
        <taxon>Bacillati</taxon>
        <taxon>Actinomycetota</taxon>
        <taxon>Actinomycetes</taxon>
        <taxon>Mycobacteriales</taxon>
        <taxon>Dietziaceae</taxon>
        <taxon>Dietzia</taxon>
    </lineage>
</organism>
<dbReference type="Pfam" id="PF01844">
    <property type="entry name" value="HNH"/>
    <property type="match status" value="1"/>
</dbReference>
<dbReference type="Proteomes" id="UP001560293">
    <property type="component" value="Unassembled WGS sequence"/>
</dbReference>
<dbReference type="GO" id="GO:0004519">
    <property type="term" value="F:endonuclease activity"/>
    <property type="evidence" value="ECO:0007669"/>
    <property type="project" value="UniProtKB-KW"/>
</dbReference>
<keyword evidence="3" id="KW-1185">Reference proteome</keyword>
<accession>A0ABV3YNC4</accession>
<name>A0ABV3YNC4_9ACTN</name>
<evidence type="ECO:0000313" key="2">
    <source>
        <dbReference type="EMBL" id="MEX6465967.1"/>
    </source>
</evidence>
<dbReference type="InterPro" id="IPR003615">
    <property type="entry name" value="HNH_nuc"/>
</dbReference>
<evidence type="ECO:0000259" key="1">
    <source>
        <dbReference type="SMART" id="SM00507"/>
    </source>
</evidence>
<dbReference type="RefSeq" id="WP_369141718.1">
    <property type="nucleotide sequence ID" value="NZ_JBFTEZ010000002.1"/>
</dbReference>
<reference evidence="3" key="1">
    <citation type="submission" date="2024-07" db="EMBL/GenBank/DDBJ databases">
        <title>Pseudomonas strain that inhibits Aeromonas fish pathogens.</title>
        <authorList>
            <person name="Wildschutte H."/>
        </authorList>
    </citation>
    <scope>NUCLEOTIDE SEQUENCE [LARGE SCALE GENOMIC DNA]</scope>
    <source>
        <strain evidence="3">n60</strain>
    </source>
</reference>
<comment type="caution">
    <text evidence="2">The sequence shown here is derived from an EMBL/GenBank/DDBJ whole genome shotgun (WGS) entry which is preliminary data.</text>
</comment>
<keyword evidence="2" id="KW-0378">Hydrolase</keyword>
<keyword evidence="2" id="KW-0255">Endonuclease</keyword>
<proteinExistence type="predicted"/>
<dbReference type="CDD" id="cd00085">
    <property type="entry name" value="HNHc"/>
    <property type="match status" value="1"/>
</dbReference>
<protein>
    <submittedName>
        <fullName evidence="2">HNH endonuclease</fullName>
    </submittedName>
</protein>
<feature type="domain" description="HNH nuclease" evidence="1">
    <location>
        <begin position="44"/>
        <end position="99"/>
    </location>
</feature>
<sequence length="199" mass="22978">MIRLTKLEQPTILASKSDEWTAEYRLAVESGARSTPRRWAHPEIRSQLLRETDGRCAYCESILAVTAAGDVEHILPRKHRPDLVVRWTNLTVACPVCNRGKSDYYDPECPLIHPYEDQPNDHLVFFGPFVHSKNGTERERLTIERIGLHRLALVDSRKRRIEEVEGLIHDFRRASPTLKRVIIRRIVENITGPSGFRVH</sequence>
<dbReference type="EMBL" id="JBFTEZ010000002">
    <property type="protein sequence ID" value="MEX6465967.1"/>
    <property type="molecule type" value="Genomic_DNA"/>
</dbReference>
<evidence type="ECO:0000313" key="3">
    <source>
        <dbReference type="Proteomes" id="UP001560293"/>
    </source>
</evidence>